<keyword evidence="5" id="KW-1133">Transmembrane helix</keyword>
<evidence type="ECO:0000313" key="8">
    <source>
        <dbReference type="Proteomes" id="UP001281614"/>
    </source>
</evidence>
<keyword evidence="8" id="KW-1185">Reference proteome</keyword>
<evidence type="ECO:0000256" key="4">
    <source>
        <dbReference type="SAM" id="MobiDB-lite"/>
    </source>
</evidence>
<feature type="region of interest" description="Disordered" evidence="4">
    <location>
        <begin position="98"/>
        <end position="119"/>
    </location>
</feature>
<proteinExistence type="inferred from homology"/>
<evidence type="ECO:0000313" key="7">
    <source>
        <dbReference type="EMBL" id="KAK2770637.1"/>
    </source>
</evidence>
<feature type="transmembrane region" description="Helical" evidence="5">
    <location>
        <begin position="463"/>
        <end position="484"/>
    </location>
</feature>
<organism evidence="7 8">
    <name type="scientific">Colletotrichum kahawae</name>
    <name type="common">Coffee berry disease fungus</name>
    <dbReference type="NCBI Taxonomy" id="34407"/>
    <lineage>
        <taxon>Eukaryota</taxon>
        <taxon>Fungi</taxon>
        <taxon>Dikarya</taxon>
        <taxon>Ascomycota</taxon>
        <taxon>Pezizomycotina</taxon>
        <taxon>Sordariomycetes</taxon>
        <taxon>Hypocreomycetidae</taxon>
        <taxon>Glomerellales</taxon>
        <taxon>Glomerellaceae</taxon>
        <taxon>Colletotrichum</taxon>
        <taxon>Colletotrichum gloeosporioides species complex</taxon>
    </lineage>
</organism>
<feature type="transmembrane region" description="Helical" evidence="5">
    <location>
        <begin position="258"/>
        <end position="275"/>
    </location>
</feature>
<dbReference type="EMBL" id="VYYT01000091">
    <property type="protein sequence ID" value="KAK2770637.1"/>
    <property type="molecule type" value="Genomic_DNA"/>
</dbReference>
<sequence length="494" mass="56563">RRWSPPPSSIPACRSAARLTCPSHATPGLQPLVKPPRSSPPTPINLRFSPLDVRPTRTLQLLLRMPIEPAILSQTDRNLHHYPAIMATDVHKKTDEAIPSPAPNAGLARRPSDSHPAGRIKHNKLMQILRGVSFAIYFAACCASIFLTQLMGCGLYLVNRELYYAYMALTKQSFALTTTAMTQIWGPTKIRISGDASVAGEIRQTPGGMVEFDFPERLILIANHQIYTDWLYLWWVAYANEPGMHGHIYIILKESLKYIPLVGWGMMFYGFIFMSRKMSTDQPRLAHRLGKLKMEHTTPSGKKHRDPMWLLLFPEGTNLSGNGRRKSAAWAEQTGLKDPEHLLLPRSTGMYFCLKELQGTLDYVYDCTVAYEGVPRGKYGESYFTLSSTYFQGRPPKSVNFHWRRFRVADMPLHDQKEFDAWVRERWYEKDALMEENLVNGRFPPSEDNKKGYIETEVRLKNWWELTQVFVVVGAVGLVFRMFINTMQRWAAVF</sequence>
<keyword evidence="3 7" id="KW-0012">Acyltransferase</keyword>
<dbReference type="PANTHER" id="PTHR10983">
    <property type="entry name" value="1-ACYLGLYCEROL-3-PHOSPHATE ACYLTRANSFERASE-RELATED"/>
    <property type="match status" value="1"/>
</dbReference>
<dbReference type="GO" id="GO:0036149">
    <property type="term" value="P:phosphatidylinositol acyl-chain remodeling"/>
    <property type="evidence" value="ECO:0007669"/>
    <property type="project" value="TreeGrafter"/>
</dbReference>
<keyword evidence="5" id="KW-0472">Membrane</keyword>
<dbReference type="AlphaFoldDB" id="A0AAE0D8A2"/>
<accession>A0AAE0D8A2</accession>
<evidence type="ECO:0000256" key="3">
    <source>
        <dbReference type="ARBA" id="ARBA00023315"/>
    </source>
</evidence>
<name>A0AAE0D8A2_COLKA</name>
<keyword evidence="2" id="KW-0808">Transferase</keyword>
<comment type="similarity">
    <text evidence="1">Belongs to the 1-acyl-sn-glycerol-3-phosphate acyltransferase family.</text>
</comment>
<feature type="domain" description="Phospholipid/glycerol acyltransferase" evidence="6">
    <location>
        <begin position="218"/>
        <end position="351"/>
    </location>
</feature>
<reference evidence="7" key="1">
    <citation type="submission" date="2023-02" db="EMBL/GenBank/DDBJ databases">
        <title>Colletotrichum kahawae CIFC_Que2 genome sequencing and assembly.</title>
        <authorList>
            <person name="Baroncelli R."/>
        </authorList>
    </citation>
    <scope>NUCLEOTIDE SEQUENCE</scope>
    <source>
        <strain evidence="7">CIFC_Que2</strain>
    </source>
</reference>
<dbReference type="SMART" id="SM00563">
    <property type="entry name" value="PlsC"/>
    <property type="match status" value="1"/>
</dbReference>
<keyword evidence="5" id="KW-0812">Transmembrane</keyword>
<dbReference type="Pfam" id="PF01553">
    <property type="entry name" value="Acyltransferase"/>
    <property type="match status" value="1"/>
</dbReference>
<dbReference type="GO" id="GO:0016746">
    <property type="term" value="F:acyltransferase activity"/>
    <property type="evidence" value="ECO:0007669"/>
    <property type="project" value="UniProtKB-KW"/>
</dbReference>
<dbReference type="InterPro" id="IPR032098">
    <property type="entry name" value="Acyltransf_C"/>
</dbReference>
<evidence type="ECO:0000259" key="6">
    <source>
        <dbReference type="SMART" id="SM00563"/>
    </source>
</evidence>
<dbReference type="SUPFAM" id="SSF69593">
    <property type="entry name" value="Glycerol-3-phosphate (1)-acyltransferase"/>
    <property type="match status" value="1"/>
</dbReference>
<dbReference type="InterPro" id="IPR002123">
    <property type="entry name" value="Plipid/glycerol_acylTrfase"/>
</dbReference>
<feature type="region of interest" description="Disordered" evidence="4">
    <location>
        <begin position="21"/>
        <end position="45"/>
    </location>
</feature>
<feature type="transmembrane region" description="Helical" evidence="5">
    <location>
        <begin position="134"/>
        <end position="158"/>
    </location>
</feature>
<dbReference type="CDD" id="cd07990">
    <property type="entry name" value="LPLAT_LCLAT1-like"/>
    <property type="match status" value="1"/>
</dbReference>
<comment type="caution">
    <text evidence="7">The sequence shown here is derived from an EMBL/GenBank/DDBJ whole genome shotgun (WGS) entry which is preliminary data.</text>
</comment>
<feature type="non-terminal residue" evidence="7">
    <location>
        <position position="1"/>
    </location>
</feature>
<dbReference type="PANTHER" id="PTHR10983:SF16">
    <property type="entry name" value="LYSOCARDIOLIPIN ACYLTRANSFERASE 1"/>
    <property type="match status" value="1"/>
</dbReference>
<evidence type="ECO:0000256" key="1">
    <source>
        <dbReference type="ARBA" id="ARBA00008655"/>
    </source>
</evidence>
<dbReference type="Proteomes" id="UP001281614">
    <property type="component" value="Unassembled WGS sequence"/>
</dbReference>
<evidence type="ECO:0000256" key="5">
    <source>
        <dbReference type="SAM" id="Phobius"/>
    </source>
</evidence>
<feature type="compositionally biased region" description="Pro residues" evidence="4">
    <location>
        <begin position="33"/>
        <end position="43"/>
    </location>
</feature>
<evidence type="ECO:0000256" key="2">
    <source>
        <dbReference type="ARBA" id="ARBA00022679"/>
    </source>
</evidence>
<dbReference type="Pfam" id="PF16076">
    <property type="entry name" value="Acyltransf_C"/>
    <property type="match status" value="1"/>
</dbReference>
<gene>
    <name evidence="7" type="ORF">CKAH01_14608</name>
</gene>
<dbReference type="GO" id="GO:0005783">
    <property type="term" value="C:endoplasmic reticulum"/>
    <property type="evidence" value="ECO:0007669"/>
    <property type="project" value="TreeGrafter"/>
</dbReference>
<protein>
    <submittedName>
        <fullName evidence="7">Lysocardiolipin acyltransferase</fullName>
    </submittedName>
</protein>